<feature type="transmembrane region" description="Helical" evidence="1">
    <location>
        <begin position="178"/>
        <end position="195"/>
    </location>
</feature>
<dbReference type="AlphaFoldDB" id="U5DFE0"/>
<dbReference type="PATRIC" id="fig|582515.4.peg.124"/>
<dbReference type="Proteomes" id="UP000016960">
    <property type="component" value="Unassembled WGS sequence"/>
</dbReference>
<keyword evidence="1" id="KW-0472">Membrane</keyword>
<proteinExistence type="predicted"/>
<evidence type="ECO:0000313" key="2">
    <source>
        <dbReference type="EMBL" id="ERN43208.1"/>
    </source>
</evidence>
<dbReference type="STRING" id="582515.KR51_00001050"/>
<comment type="caution">
    <text evidence="2">The sequence shown here is derived from an EMBL/GenBank/DDBJ whole genome shotgun (WGS) entry which is preliminary data.</text>
</comment>
<dbReference type="RefSeq" id="WP_022603764.1">
    <property type="nucleotide sequence ID" value="NZ_ASSJ01000001.1"/>
</dbReference>
<name>U5DFE0_9CHRO</name>
<feature type="transmembrane region" description="Helical" evidence="1">
    <location>
        <begin position="117"/>
        <end position="138"/>
    </location>
</feature>
<feature type="transmembrane region" description="Helical" evidence="1">
    <location>
        <begin position="144"/>
        <end position="166"/>
    </location>
</feature>
<dbReference type="OrthoDB" id="21325at2"/>
<keyword evidence="3" id="KW-1185">Reference proteome</keyword>
<gene>
    <name evidence="2" type="ORF">KR51_00001050</name>
</gene>
<evidence type="ECO:0000313" key="3">
    <source>
        <dbReference type="Proteomes" id="UP000016960"/>
    </source>
</evidence>
<protein>
    <submittedName>
        <fullName evidence="2">Bacitracin resistance protein bacA</fullName>
    </submittedName>
</protein>
<reference evidence="2 3" key="1">
    <citation type="submission" date="2013-05" db="EMBL/GenBank/DDBJ databases">
        <title>Draft genome sequence of Rubidibacter lacunae KORDI 51-2.</title>
        <authorList>
            <person name="Choi D.H."/>
            <person name="Noh J.H."/>
            <person name="Kwon K.-K."/>
            <person name="Lee J.-H."/>
            <person name="Ryu J.-Y."/>
        </authorList>
    </citation>
    <scope>NUCLEOTIDE SEQUENCE [LARGE SCALE GENOMIC DNA]</scope>
    <source>
        <strain evidence="2 3">KORDI 51-2</strain>
    </source>
</reference>
<keyword evidence="1" id="KW-1133">Transmembrane helix</keyword>
<feature type="transmembrane region" description="Helical" evidence="1">
    <location>
        <begin position="231"/>
        <end position="247"/>
    </location>
</feature>
<feature type="transmembrane region" description="Helical" evidence="1">
    <location>
        <begin position="80"/>
        <end position="105"/>
    </location>
</feature>
<keyword evidence="1" id="KW-0812">Transmembrane</keyword>
<accession>U5DFE0</accession>
<dbReference type="InParanoid" id="U5DFE0"/>
<dbReference type="eggNOG" id="ENOG502Z7VW">
    <property type="taxonomic scope" value="Bacteria"/>
</dbReference>
<feature type="transmembrane region" description="Helical" evidence="1">
    <location>
        <begin position="201"/>
        <end position="219"/>
    </location>
</feature>
<evidence type="ECO:0000256" key="1">
    <source>
        <dbReference type="SAM" id="Phobius"/>
    </source>
</evidence>
<sequence length="248" mass="27449">MSDAIVQGPGLLLAASLASIHAFSPKLNISAVVPEHRWVSFAGGVSVGYVFLEIFPELSHVQAELEHSAIPFIAYLENHVYILALLGLLVFYGLDILALASRGLNRARNDADRASSLVFWIHIAVFICMNAIFGYLLQDLSEHNLFQCILFFVAVALHFFVIDFNLREHHKSSYDRRGRWFLTAAIMMGAIAAQIANLNEAAVSIVWAFLAGSLILNILKRELPDEQKSCFWSFTGGAALYAVLLLLV</sequence>
<dbReference type="EMBL" id="ASSJ01000001">
    <property type="protein sequence ID" value="ERN43208.1"/>
    <property type="molecule type" value="Genomic_DNA"/>
</dbReference>
<organism evidence="2 3">
    <name type="scientific">Rubidibacter lacunae KORDI 51-2</name>
    <dbReference type="NCBI Taxonomy" id="582515"/>
    <lineage>
        <taxon>Bacteria</taxon>
        <taxon>Bacillati</taxon>
        <taxon>Cyanobacteriota</taxon>
        <taxon>Cyanophyceae</taxon>
        <taxon>Oscillatoriophycideae</taxon>
        <taxon>Chroococcales</taxon>
        <taxon>Aphanothecaceae</taxon>
        <taxon>Rubidibacter</taxon>
    </lineage>
</organism>